<dbReference type="EMBL" id="QMQA01000015">
    <property type="protein sequence ID" value="RLE15155.1"/>
    <property type="molecule type" value="Genomic_DNA"/>
</dbReference>
<protein>
    <recommendedName>
        <fullName evidence="2">VOC domain-containing protein</fullName>
    </recommendedName>
</protein>
<dbReference type="PANTHER" id="PTHR43048:SF3">
    <property type="entry name" value="METHYLMALONYL-COA EPIMERASE, MITOCHONDRIAL"/>
    <property type="match status" value="1"/>
</dbReference>
<gene>
    <name evidence="3" type="ORF">DRJ04_01000</name>
</gene>
<evidence type="ECO:0000313" key="4">
    <source>
        <dbReference type="Proteomes" id="UP000280417"/>
    </source>
</evidence>
<feature type="domain" description="VOC" evidence="2">
    <location>
        <begin position="4"/>
        <end position="127"/>
    </location>
</feature>
<organism evidence="3 4">
    <name type="scientific">Aerophobetes bacterium</name>
    <dbReference type="NCBI Taxonomy" id="2030807"/>
    <lineage>
        <taxon>Bacteria</taxon>
        <taxon>Candidatus Aerophobota</taxon>
    </lineage>
</organism>
<dbReference type="InterPro" id="IPR037523">
    <property type="entry name" value="VOC_core"/>
</dbReference>
<dbReference type="SUPFAM" id="SSF54593">
    <property type="entry name" value="Glyoxalase/Bleomycin resistance protein/Dihydroxybiphenyl dioxygenase"/>
    <property type="match status" value="1"/>
</dbReference>
<sequence length="133" mass="15267">MFKRFGHIGIAAKDPEKLCRWYCDVLGFKVIFEIPKTERRPIPIYFIQLGTKTTIEIIPATDRERIKRDTNDPGFSHVGIPVDDFDKAAEDLGSKGVSLHNIRQTGLGWKIGYFYDPEGNLIEIVYRQKDLPV</sequence>
<dbReference type="Pfam" id="PF00903">
    <property type="entry name" value="Glyoxalase"/>
    <property type="match status" value="1"/>
</dbReference>
<dbReference type="Proteomes" id="UP000280417">
    <property type="component" value="Unassembled WGS sequence"/>
</dbReference>
<reference evidence="3 4" key="1">
    <citation type="submission" date="2018-06" db="EMBL/GenBank/DDBJ databases">
        <title>Extensive metabolic versatility and redundancy in microbially diverse, dynamic hydrothermal sediments.</title>
        <authorList>
            <person name="Dombrowski N."/>
            <person name="Teske A."/>
            <person name="Baker B.J."/>
        </authorList>
    </citation>
    <scope>NUCLEOTIDE SEQUENCE [LARGE SCALE GENOMIC DNA]</scope>
    <source>
        <strain evidence="3">B3_G15</strain>
    </source>
</reference>
<evidence type="ECO:0000256" key="1">
    <source>
        <dbReference type="ARBA" id="ARBA00022723"/>
    </source>
</evidence>
<evidence type="ECO:0000259" key="2">
    <source>
        <dbReference type="PROSITE" id="PS51819"/>
    </source>
</evidence>
<dbReference type="GO" id="GO:0046872">
    <property type="term" value="F:metal ion binding"/>
    <property type="evidence" value="ECO:0007669"/>
    <property type="project" value="UniProtKB-KW"/>
</dbReference>
<dbReference type="PROSITE" id="PS51819">
    <property type="entry name" value="VOC"/>
    <property type="match status" value="1"/>
</dbReference>
<dbReference type="CDD" id="cd06587">
    <property type="entry name" value="VOC"/>
    <property type="match status" value="1"/>
</dbReference>
<keyword evidence="1" id="KW-0479">Metal-binding</keyword>
<dbReference type="GO" id="GO:0004493">
    <property type="term" value="F:methylmalonyl-CoA epimerase activity"/>
    <property type="evidence" value="ECO:0007669"/>
    <property type="project" value="TreeGrafter"/>
</dbReference>
<dbReference type="Gene3D" id="3.10.180.10">
    <property type="entry name" value="2,3-Dihydroxybiphenyl 1,2-Dioxygenase, domain 1"/>
    <property type="match status" value="1"/>
</dbReference>
<dbReference type="InterPro" id="IPR051785">
    <property type="entry name" value="MMCE/EMCE_epimerase"/>
</dbReference>
<accession>A0A662DI11</accession>
<comment type="caution">
    <text evidence="3">The sequence shown here is derived from an EMBL/GenBank/DDBJ whole genome shotgun (WGS) entry which is preliminary data.</text>
</comment>
<name>A0A662DI11_UNCAE</name>
<dbReference type="GO" id="GO:0046491">
    <property type="term" value="P:L-methylmalonyl-CoA metabolic process"/>
    <property type="evidence" value="ECO:0007669"/>
    <property type="project" value="TreeGrafter"/>
</dbReference>
<dbReference type="AlphaFoldDB" id="A0A662DI11"/>
<dbReference type="InterPro" id="IPR029068">
    <property type="entry name" value="Glyas_Bleomycin-R_OHBP_Dase"/>
</dbReference>
<proteinExistence type="predicted"/>
<dbReference type="InterPro" id="IPR004360">
    <property type="entry name" value="Glyas_Fos-R_dOase_dom"/>
</dbReference>
<evidence type="ECO:0000313" key="3">
    <source>
        <dbReference type="EMBL" id="RLE15155.1"/>
    </source>
</evidence>
<dbReference type="PANTHER" id="PTHR43048">
    <property type="entry name" value="METHYLMALONYL-COA EPIMERASE"/>
    <property type="match status" value="1"/>
</dbReference>